<dbReference type="Pfam" id="PF01709">
    <property type="entry name" value="Transcrip_reg"/>
    <property type="match status" value="1"/>
</dbReference>
<dbReference type="InterPro" id="IPR017856">
    <property type="entry name" value="Integrase-like_N"/>
</dbReference>
<dbReference type="NCBIfam" id="NF009044">
    <property type="entry name" value="PRK12378.1"/>
    <property type="match status" value="1"/>
</dbReference>
<protein>
    <recommendedName>
        <fullName evidence="4">Probable transcriptional regulatory protein A3C04_01885</fullName>
    </recommendedName>
</protein>
<dbReference type="Pfam" id="PF20772">
    <property type="entry name" value="TACO1_YebC_N"/>
    <property type="match status" value="1"/>
</dbReference>
<dbReference type="FunFam" id="1.10.10.200:FF:000002">
    <property type="entry name" value="Probable transcriptional regulatory protein CLM62_37755"/>
    <property type="match status" value="1"/>
</dbReference>
<dbReference type="PANTHER" id="PTHR12532:SF0">
    <property type="entry name" value="TRANSLATIONAL ACTIVATOR OF CYTOCHROME C OXIDASE 1"/>
    <property type="match status" value="1"/>
</dbReference>
<dbReference type="InterPro" id="IPR048300">
    <property type="entry name" value="TACO1_YebC-like_2nd/3rd_dom"/>
</dbReference>
<comment type="caution">
    <text evidence="8">The sequence shown here is derived from an EMBL/GenBank/DDBJ whole genome shotgun (WGS) entry which is preliminary data.</text>
</comment>
<dbReference type="InterPro" id="IPR002876">
    <property type="entry name" value="Transcrip_reg_TACO1-like"/>
</dbReference>
<comment type="subcellular location">
    <subcellularLocation>
        <location evidence="4">Cytoplasm</location>
    </subcellularLocation>
</comment>
<proteinExistence type="inferred from homology"/>
<accession>A0A1G2R0D9</accession>
<organism evidence="8 9">
    <name type="scientific">Candidatus Wildermuthbacteria bacterium RIFCSPHIGHO2_02_FULL_45_25</name>
    <dbReference type="NCBI Taxonomy" id="1802450"/>
    <lineage>
        <taxon>Bacteria</taxon>
        <taxon>Candidatus Wildermuthiibacteriota</taxon>
    </lineage>
</organism>
<evidence type="ECO:0000256" key="1">
    <source>
        <dbReference type="ARBA" id="ARBA00008724"/>
    </source>
</evidence>
<evidence type="ECO:0000259" key="7">
    <source>
        <dbReference type="Pfam" id="PF20772"/>
    </source>
</evidence>
<dbReference type="InterPro" id="IPR026564">
    <property type="entry name" value="Transcrip_reg_TACO1-like_dom3"/>
</dbReference>
<feature type="domain" description="TACO1/YebC-like N-terminal" evidence="7">
    <location>
        <begin position="5"/>
        <end position="74"/>
    </location>
</feature>
<dbReference type="InterPro" id="IPR029072">
    <property type="entry name" value="YebC-like"/>
</dbReference>
<feature type="region of interest" description="Disordered" evidence="5">
    <location>
        <begin position="1"/>
        <end position="22"/>
    </location>
</feature>
<dbReference type="HAMAP" id="MF_00693">
    <property type="entry name" value="Transcrip_reg_TACO1"/>
    <property type="match status" value="1"/>
</dbReference>
<gene>
    <name evidence="8" type="ORF">A3C04_01885</name>
</gene>
<name>A0A1G2R0D9_9BACT</name>
<dbReference type="GO" id="GO:0006355">
    <property type="term" value="P:regulation of DNA-templated transcription"/>
    <property type="evidence" value="ECO:0007669"/>
    <property type="project" value="UniProtKB-UniRule"/>
</dbReference>
<evidence type="ECO:0000313" key="9">
    <source>
        <dbReference type="Proteomes" id="UP000178092"/>
    </source>
</evidence>
<dbReference type="EMBL" id="MHTV01000035">
    <property type="protein sequence ID" value="OHA66355.1"/>
    <property type="molecule type" value="Genomic_DNA"/>
</dbReference>
<keyword evidence="4" id="KW-0238">DNA-binding</keyword>
<keyword evidence="3 4" id="KW-0804">Transcription</keyword>
<dbReference type="Gene3D" id="3.30.70.980">
    <property type="match status" value="2"/>
</dbReference>
<evidence type="ECO:0000256" key="3">
    <source>
        <dbReference type="ARBA" id="ARBA00023163"/>
    </source>
</evidence>
<keyword evidence="2 4" id="KW-0805">Transcription regulation</keyword>
<dbReference type="GO" id="GO:0003677">
    <property type="term" value="F:DNA binding"/>
    <property type="evidence" value="ECO:0007669"/>
    <property type="project" value="UniProtKB-UniRule"/>
</dbReference>
<dbReference type="SUPFAM" id="SSF75625">
    <property type="entry name" value="YebC-like"/>
    <property type="match status" value="1"/>
</dbReference>
<dbReference type="NCBIfam" id="NF001030">
    <property type="entry name" value="PRK00110.1"/>
    <property type="match status" value="1"/>
</dbReference>
<evidence type="ECO:0000313" key="8">
    <source>
        <dbReference type="EMBL" id="OHA66355.1"/>
    </source>
</evidence>
<feature type="domain" description="TACO1/YebC-like second and third" evidence="6">
    <location>
        <begin position="80"/>
        <end position="234"/>
    </location>
</feature>
<dbReference type="Proteomes" id="UP000178092">
    <property type="component" value="Unassembled WGS sequence"/>
</dbReference>
<keyword evidence="4" id="KW-0963">Cytoplasm</keyword>
<dbReference type="NCBIfam" id="TIGR01033">
    <property type="entry name" value="YebC/PmpR family DNA-binding transcriptional regulator"/>
    <property type="match status" value="1"/>
</dbReference>
<sequence length="235" mass="26067">MSGHSHWATIKHKKGAADAKRSNQFARIAKEITVAAKSGADPEANPRLRTIIEKARDINMPTDNIERAIKRGTGDGEQQLEELLVEAYGPGGMALLIACITDNKNRTLGEIKQVLSRNNGKFVEGGAVQWMFERKGVLIANGEGKPKEELELMAIEAGAQDISWQDSYLEIYTTPEQMEQTKLRIKEQGIALESVALDWVAKETIALSPEDKEKAEKLLEALDNYDDVQDLYSNT</sequence>
<evidence type="ECO:0000256" key="4">
    <source>
        <dbReference type="HAMAP-Rule" id="MF_00693"/>
    </source>
</evidence>
<reference evidence="8 9" key="1">
    <citation type="journal article" date="2016" name="Nat. Commun.">
        <title>Thousands of microbial genomes shed light on interconnected biogeochemical processes in an aquifer system.</title>
        <authorList>
            <person name="Anantharaman K."/>
            <person name="Brown C.T."/>
            <person name="Hug L.A."/>
            <person name="Sharon I."/>
            <person name="Castelle C.J."/>
            <person name="Probst A.J."/>
            <person name="Thomas B.C."/>
            <person name="Singh A."/>
            <person name="Wilkins M.J."/>
            <person name="Karaoz U."/>
            <person name="Brodie E.L."/>
            <person name="Williams K.H."/>
            <person name="Hubbard S.S."/>
            <person name="Banfield J.F."/>
        </authorList>
    </citation>
    <scope>NUCLEOTIDE SEQUENCE [LARGE SCALE GENOMIC DNA]</scope>
</reference>
<dbReference type="PANTHER" id="PTHR12532">
    <property type="entry name" value="TRANSLATIONAL ACTIVATOR OF CYTOCHROME C OXIDASE 1"/>
    <property type="match status" value="1"/>
</dbReference>
<comment type="similarity">
    <text evidence="1 4">Belongs to the TACO1 family.</text>
</comment>
<dbReference type="InterPro" id="IPR049083">
    <property type="entry name" value="TACO1_YebC_N"/>
</dbReference>
<evidence type="ECO:0000256" key="5">
    <source>
        <dbReference type="SAM" id="MobiDB-lite"/>
    </source>
</evidence>
<dbReference type="Gene3D" id="1.10.10.200">
    <property type="match status" value="1"/>
</dbReference>
<dbReference type="GO" id="GO:0005829">
    <property type="term" value="C:cytosol"/>
    <property type="evidence" value="ECO:0007669"/>
    <property type="project" value="TreeGrafter"/>
</dbReference>
<dbReference type="AlphaFoldDB" id="A0A1G2R0D9"/>
<evidence type="ECO:0000259" key="6">
    <source>
        <dbReference type="Pfam" id="PF01709"/>
    </source>
</evidence>
<evidence type="ECO:0000256" key="2">
    <source>
        <dbReference type="ARBA" id="ARBA00023015"/>
    </source>
</evidence>